<dbReference type="Pfam" id="PF02229">
    <property type="entry name" value="PC4"/>
    <property type="match status" value="1"/>
</dbReference>
<feature type="domain" description="Transcriptional coactivator p15 (PC4) C-terminal" evidence="1">
    <location>
        <begin position="20"/>
        <end position="66"/>
    </location>
</feature>
<dbReference type="PIRSF" id="PIRSF037246">
    <property type="entry name" value="UCP037246"/>
    <property type="match status" value="1"/>
</dbReference>
<gene>
    <name evidence="2" type="ORF">SAMN04488700_2097</name>
</gene>
<reference evidence="2 3" key="1">
    <citation type="submission" date="2017-04" db="EMBL/GenBank/DDBJ databases">
        <authorList>
            <person name="Afonso C.L."/>
            <person name="Miller P.J."/>
            <person name="Scott M.A."/>
            <person name="Spackman E."/>
            <person name="Goraichik I."/>
            <person name="Dimitrov K.M."/>
            <person name="Suarez D.L."/>
            <person name="Swayne D.E."/>
        </authorList>
    </citation>
    <scope>NUCLEOTIDE SEQUENCE [LARGE SCALE GENOMIC DNA]</scope>
    <source>
        <strain evidence="2 3">LMG26642</strain>
    </source>
</reference>
<dbReference type="AlphaFoldDB" id="A0A1X7NL57"/>
<dbReference type="Proteomes" id="UP000193435">
    <property type="component" value="Unassembled WGS sequence"/>
</dbReference>
<keyword evidence="3" id="KW-1185">Reference proteome</keyword>
<dbReference type="RefSeq" id="WP_085560137.1">
    <property type="nucleotide sequence ID" value="NZ_FOAH01000013.1"/>
</dbReference>
<accession>A0A1X7NL57</accession>
<dbReference type="InterPro" id="IPR017154">
    <property type="entry name" value="PC4-like"/>
</dbReference>
<dbReference type="InterPro" id="IPR003173">
    <property type="entry name" value="PC4_C"/>
</dbReference>
<evidence type="ECO:0000259" key="1">
    <source>
        <dbReference type="Pfam" id="PF02229"/>
    </source>
</evidence>
<evidence type="ECO:0000313" key="2">
    <source>
        <dbReference type="EMBL" id="SMH38030.1"/>
    </source>
</evidence>
<dbReference type="Gene3D" id="2.30.31.70">
    <property type="match status" value="1"/>
</dbReference>
<proteinExistence type="predicted"/>
<name>A0A1X7NL57_9LACT</name>
<dbReference type="EMBL" id="FXBJ01000002">
    <property type="protein sequence ID" value="SMH38030.1"/>
    <property type="molecule type" value="Genomic_DNA"/>
</dbReference>
<dbReference type="OrthoDB" id="7067273at2"/>
<dbReference type="STRING" id="1073423.SAMN04488700_2097"/>
<evidence type="ECO:0000313" key="3">
    <source>
        <dbReference type="Proteomes" id="UP000193435"/>
    </source>
</evidence>
<sequence length="73" mass="8566">MSQKFSYEIMEEIAVLSKNNKGWQKEINLVSWNGNPPKFDIRDWSPNHEKMGKGLTLTNEEMDTLKLFLSTFE</sequence>
<organism evidence="2 3">
    <name type="scientific">Carnobacterium iners</name>
    <dbReference type="NCBI Taxonomy" id="1073423"/>
    <lineage>
        <taxon>Bacteria</taxon>
        <taxon>Bacillati</taxon>
        <taxon>Bacillota</taxon>
        <taxon>Bacilli</taxon>
        <taxon>Lactobacillales</taxon>
        <taxon>Carnobacteriaceae</taxon>
        <taxon>Carnobacterium</taxon>
    </lineage>
</organism>
<dbReference type="GO" id="GO:0006355">
    <property type="term" value="P:regulation of DNA-templated transcription"/>
    <property type="evidence" value="ECO:0007669"/>
    <property type="project" value="InterPro"/>
</dbReference>
<protein>
    <recommendedName>
        <fullName evidence="1">Transcriptional coactivator p15 (PC4) C-terminal domain-containing protein</fullName>
    </recommendedName>
</protein>
<dbReference type="GO" id="GO:0003677">
    <property type="term" value="F:DNA binding"/>
    <property type="evidence" value="ECO:0007669"/>
    <property type="project" value="InterPro"/>
</dbReference>